<dbReference type="Proteomes" id="UP000817658">
    <property type="component" value="Chromosome 1"/>
</dbReference>
<feature type="compositionally biased region" description="Low complexity" evidence="1">
    <location>
        <begin position="281"/>
        <end position="293"/>
    </location>
</feature>
<feature type="compositionally biased region" description="Low complexity" evidence="1">
    <location>
        <begin position="53"/>
        <end position="66"/>
    </location>
</feature>
<dbReference type="EMBL" id="AP003210">
    <property type="protein sequence ID" value="BAD81643.1"/>
    <property type="molecule type" value="Genomic_DNA"/>
</dbReference>
<sequence length="642" mass="69525">MWGPCTDAPRRPAFVRRRPHHTNQQVHHAPRSPLPPPVAPLAPSRPSPPDAPLAPVGLPSSAAPLAPSRPPSPPPAPLTLSRPPLPSAVPLYTKPDSDLSSKRRHAGQMQPSTTPLASRPRPPCLLPPQARSPTPCLLPPQPRSLPCLHPPPSQVTIASQRSRQLLLSPPSSAVAIQPLPPSPATIADSSCAAAVGCRHLQQLPPPAAATAAVGSRHRATAAAVDNRHRQPGRPSSGRTPPPPPPGAAADAPTSGRRRRPPPHQIQADLEVTSVAAPPPTTVATPSTAAARTTARPHRRQLSPRQIRPGGTDLDDFCRPGQSPSTRAWREDEAPPPPSLRRAALPAAARTAARWRRGGGETCAGGGVASRVAQGEGRRESPTRRTPKKKKSLVLLEMSPPMPLSWVQDSKMYFAKQRLPLEDLTQTCRRDRYCVSCARAFCSHCCSSHHLWPGHHHIVVPVTVDAATGRPTFQNRDAEGHRMFPRVIADAIVSHDYATRLPRDAYCASCQVAFCAASCHHHYDHHRNGDDDPVPDSVLRIEEGGGRRCVRSTGSDWWLPYLESVLGDPVHEGEDERGEYYELLPILTRPPGGCAHCRRHIGIQHSSHCSMACYNSHQGEVAERRRRREARNAARGIAKLQVE</sequence>
<protein>
    <submittedName>
        <fullName evidence="2">Uncharacterized protein</fullName>
    </submittedName>
</protein>
<proteinExistence type="predicted"/>
<dbReference type="AlphaFoldDB" id="Q5NA63"/>
<dbReference type="PRINTS" id="PR01217">
    <property type="entry name" value="PRICHEXTENSN"/>
</dbReference>
<gene>
    <name evidence="2" type="primary">OSJNBa0010K01.14</name>
</gene>
<accession>Q5NA63</accession>
<name>Q5NA63_ORYSJ</name>
<feature type="compositionally biased region" description="Pro residues" evidence="1">
    <location>
        <begin position="136"/>
        <end position="153"/>
    </location>
</feature>
<evidence type="ECO:0000313" key="2">
    <source>
        <dbReference type="EMBL" id="BAD81643.1"/>
    </source>
</evidence>
<feature type="region of interest" description="Disordered" evidence="1">
    <location>
        <begin position="205"/>
        <end position="389"/>
    </location>
</feature>
<feature type="compositionally biased region" description="Low complexity" evidence="1">
    <location>
        <begin position="339"/>
        <end position="351"/>
    </location>
</feature>
<feature type="compositionally biased region" description="Pro residues" evidence="1">
    <location>
        <begin position="32"/>
        <end position="52"/>
    </location>
</feature>
<feature type="compositionally biased region" description="Pro residues" evidence="1">
    <location>
        <begin position="67"/>
        <end position="87"/>
    </location>
</feature>
<organism evidence="2">
    <name type="scientific">Oryza sativa subsp. japonica</name>
    <name type="common">Rice</name>
    <dbReference type="NCBI Taxonomy" id="39947"/>
    <lineage>
        <taxon>Eukaryota</taxon>
        <taxon>Viridiplantae</taxon>
        <taxon>Streptophyta</taxon>
        <taxon>Embryophyta</taxon>
        <taxon>Tracheophyta</taxon>
        <taxon>Spermatophyta</taxon>
        <taxon>Magnoliopsida</taxon>
        <taxon>Liliopsida</taxon>
        <taxon>Poales</taxon>
        <taxon>Poaceae</taxon>
        <taxon>BOP clade</taxon>
        <taxon>Oryzoideae</taxon>
        <taxon>Oryzeae</taxon>
        <taxon>Oryzinae</taxon>
        <taxon>Oryza</taxon>
        <taxon>Oryza sativa</taxon>
    </lineage>
</organism>
<reference evidence="2" key="1">
    <citation type="journal article" date="2002" name="Nature">
        <title>The genome sequence and structure of rice chromosome 1.</title>
        <authorList>
            <person name="Sasaki T."/>
            <person name="Matsumoto T."/>
            <person name="Yamamoto K."/>
            <person name="Sakata K."/>
            <person name="Baba T."/>
            <person name="Katayose Y."/>
            <person name="Wu J."/>
            <person name="Niimura Y."/>
            <person name="Cheng Z."/>
            <person name="Nagamura Y."/>
            <person name="Antonio B.A."/>
            <person name="Kanamori H."/>
            <person name="Hosokawa S."/>
            <person name="Masukawa M."/>
            <person name="Arikawa K."/>
            <person name="Chiden Y."/>
            <person name="Hayashi M."/>
            <person name="Okamoto M."/>
            <person name="Ando T."/>
            <person name="Aoki H."/>
            <person name="Arita K."/>
            <person name="Hamada M."/>
            <person name="Harada C."/>
            <person name="Hijishita S."/>
            <person name="Honda M."/>
            <person name="Ichikawa Y."/>
            <person name="Idonuma A."/>
            <person name="Iijima M."/>
            <person name="Ikeda M."/>
            <person name="Ikeno M."/>
            <person name="Itoh S."/>
            <person name="Itoh T."/>
            <person name="Itoh Y."/>
            <person name="Itoh Y."/>
            <person name="Iwabuchi A."/>
            <person name="Kamiya K."/>
            <person name="Karasawa W."/>
            <person name="Katagiri S."/>
            <person name="Kikuta A."/>
            <person name="Kobayashi N."/>
            <person name="Kono I."/>
            <person name="Machita K."/>
            <person name="Maehara T."/>
            <person name="Mizuno H."/>
            <person name="Mizubayashi T."/>
            <person name="Mukai Y."/>
            <person name="Nagasaki H."/>
            <person name="Nakashima M."/>
            <person name="Nakama Y."/>
            <person name="Nakamichi Y."/>
            <person name="Nakamura M."/>
            <person name="Namiki N."/>
            <person name="Negishi M."/>
            <person name="Ohta I."/>
            <person name="Ono N."/>
            <person name="Saji S."/>
            <person name="Sakai K."/>
            <person name="Shibata M."/>
            <person name="Shimokawa T."/>
            <person name="Shomura A."/>
            <person name="Song J."/>
            <person name="Takazaki Y."/>
            <person name="Terasawa K."/>
            <person name="Tsuji K."/>
            <person name="Waki K."/>
            <person name="Yamagata H."/>
            <person name="Yamane H."/>
            <person name="Yoshiki S."/>
            <person name="Yoshihara R."/>
            <person name="Yukawa K."/>
            <person name="Zhong H."/>
            <person name="Iwama H."/>
            <person name="Endo T."/>
            <person name="Ito H."/>
            <person name="Hahn J.H."/>
            <person name="Kim H.I."/>
            <person name="Eun M.Y."/>
            <person name="Yano M."/>
            <person name="Jiang J."/>
            <person name="Gojobori T."/>
        </authorList>
    </citation>
    <scope>NUCLEOTIDE SEQUENCE [LARGE SCALE GENOMIC DNA]</scope>
</reference>
<evidence type="ECO:0000256" key="1">
    <source>
        <dbReference type="SAM" id="MobiDB-lite"/>
    </source>
</evidence>
<feature type="region of interest" description="Disordered" evidence="1">
    <location>
        <begin position="1"/>
        <end position="163"/>
    </location>
</feature>